<evidence type="ECO:0000256" key="2">
    <source>
        <dbReference type="ARBA" id="ARBA00006024"/>
    </source>
</evidence>
<evidence type="ECO:0000256" key="4">
    <source>
        <dbReference type="ARBA" id="ARBA00022475"/>
    </source>
</evidence>
<dbReference type="Pfam" id="PF00702">
    <property type="entry name" value="Hydrolase"/>
    <property type="match status" value="1"/>
</dbReference>
<evidence type="ECO:0000256" key="10">
    <source>
        <dbReference type="ARBA" id="ARBA00022989"/>
    </source>
</evidence>
<protein>
    <submittedName>
        <fullName evidence="16">Heavy metal translocating P-type ATPase</fullName>
    </submittedName>
</protein>
<dbReference type="GO" id="GO:0043682">
    <property type="term" value="F:P-type divalent copper transporter activity"/>
    <property type="evidence" value="ECO:0007669"/>
    <property type="project" value="TreeGrafter"/>
</dbReference>
<evidence type="ECO:0000313" key="16">
    <source>
        <dbReference type="EMBL" id="PUZ26326.1"/>
    </source>
</evidence>
<dbReference type="InterPro" id="IPR059000">
    <property type="entry name" value="ATPase_P-type_domA"/>
</dbReference>
<keyword evidence="5" id="KW-0597">Phosphoprotein</keyword>
<feature type="transmembrane region" description="Helical" evidence="13">
    <location>
        <begin position="444"/>
        <end position="463"/>
    </location>
</feature>
<evidence type="ECO:0000256" key="13">
    <source>
        <dbReference type="SAM" id="Phobius"/>
    </source>
</evidence>
<evidence type="ECO:0000313" key="17">
    <source>
        <dbReference type="Proteomes" id="UP000244450"/>
    </source>
</evidence>
<organism evidence="16 17">
    <name type="scientific">Chitinophaga parva</name>
    <dbReference type="NCBI Taxonomy" id="2169414"/>
    <lineage>
        <taxon>Bacteria</taxon>
        <taxon>Pseudomonadati</taxon>
        <taxon>Bacteroidota</taxon>
        <taxon>Chitinophagia</taxon>
        <taxon>Chitinophagales</taxon>
        <taxon>Chitinophagaceae</taxon>
        <taxon>Chitinophaga</taxon>
    </lineage>
</organism>
<gene>
    <name evidence="16" type="ORF">DCC81_19080</name>
</gene>
<evidence type="ECO:0000256" key="7">
    <source>
        <dbReference type="ARBA" id="ARBA00022723"/>
    </source>
</evidence>
<reference evidence="16 17" key="1">
    <citation type="submission" date="2018-04" db="EMBL/GenBank/DDBJ databases">
        <title>Chitinophaga fuyangensis sp. nov., isolated from soil in a chemical factory.</title>
        <authorList>
            <person name="Chen K."/>
        </authorList>
    </citation>
    <scope>NUCLEOTIDE SEQUENCE [LARGE SCALE GENOMIC DNA]</scope>
    <source>
        <strain evidence="16 17">LY-1</strain>
    </source>
</reference>
<feature type="transmembrane region" description="Helical" evidence="13">
    <location>
        <begin position="731"/>
        <end position="751"/>
    </location>
</feature>
<keyword evidence="9" id="KW-1278">Translocase</keyword>
<feature type="domain" description="Putative metal-binding" evidence="15">
    <location>
        <begin position="8"/>
        <end position="84"/>
    </location>
</feature>
<keyword evidence="6 13" id="KW-0812">Transmembrane</keyword>
<keyword evidence="4" id="KW-1003">Cell membrane</keyword>
<sequence>MAVLTQSTCFHCGDDCGRHPILAEGHTFCCEGCKTVYNLLHAHGMEAYYAFTTAPGSSRKEGSRKDKFAFLDQADIARHLLQFQDAAETHITLYLPQIHCSSCLWLLEHLQQLHPGILNCRVNFARKEASIIFRQRDISLRQVAELLSRIGYEPAISLQQLDGKPAPAVDRSKLYKLGVAGFCFANIMLFSFPEYLGITSADLRLRHLFWWMNVILSLPVVFYSASEFYITAWKSLRHRFLHIDAPIVVAIAVTFFRSLYEVFTQTGGGYFDSMSGIVFLMLVGRVLQDKTYQQFNFERDYTAYFPIAVTRLRGRTEEMVTLPSVQVNDTLRIHHGELIPADGIIVSGQAMIDYSFVTGESIPVMKETGEMVYAGGKQSGGVMEILVVKEVAQSYLTSLWNRSSMQGTTAPRKSFVHLISRYFTYGVFTIAIIAGLYWQAWSVFTAVLIVACPCALLLSNTFTNGNILRLLGRHQFYLRNAQVIENLSQADYIVFDKTGTLTDAQRQQVYYEGQPLTRTQEIQLATLAAQSTHPLSKALLSALDTAARVRVTGFHELAGKGTVMGDGAEQVALGSHAFILPDVAPADNATAVYVSIGGHFKGRFVIRNQYRDHIDKCILQLKKHFRLAVISGDNNAESWPLQQLLGTGTTIRFRQSPEDKLYFVEGLQQQGHKVIMIGDGLNDAGALKQASTGISVSDGHHNFTPASDAIIAAAALPVLPQLLRLCKANRYIILAAFIISILYNIVGLYFACTAQLSPMIAAILMPASSISIIAITAGCSNLLAKLTLTKVIPTNKLAHSDPRGAQVILQHQSGSL</sequence>
<dbReference type="InterPro" id="IPR006121">
    <property type="entry name" value="HMA_dom"/>
</dbReference>
<comment type="subcellular location">
    <subcellularLocation>
        <location evidence="1">Cell membrane</location>
        <topology evidence="1">Multi-pass membrane protein</topology>
    </subcellularLocation>
</comment>
<keyword evidence="10 13" id="KW-1133">Transmembrane helix</keyword>
<keyword evidence="17" id="KW-1185">Reference proteome</keyword>
<keyword evidence="8" id="KW-0460">Magnesium</keyword>
<dbReference type="InterPro" id="IPR021993">
    <property type="entry name" value="ATPase-cat-bd"/>
</dbReference>
<dbReference type="Gene3D" id="3.40.1110.10">
    <property type="entry name" value="Calcium-transporting ATPase, cytoplasmic domain N"/>
    <property type="match status" value="1"/>
</dbReference>
<evidence type="ECO:0000256" key="6">
    <source>
        <dbReference type="ARBA" id="ARBA00022692"/>
    </source>
</evidence>
<keyword evidence="3" id="KW-0813">Transport</keyword>
<dbReference type="AlphaFoldDB" id="A0A2T7BJ61"/>
<dbReference type="Gene3D" id="2.70.150.10">
    <property type="entry name" value="Calcium-transporting ATPase, cytoplasmic transduction domain A"/>
    <property type="match status" value="1"/>
</dbReference>
<dbReference type="CDD" id="cd00371">
    <property type="entry name" value="HMA"/>
    <property type="match status" value="1"/>
</dbReference>
<dbReference type="GO" id="GO:0016887">
    <property type="term" value="F:ATP hydrolysis activity"/>
    <property type="evidence" value="ECO:0007669"/>
    <property type="project" value="InterPro"/>
</dbReference>
<dbReference type="EMBL" id="QCYK01000002">
    <property type="protein sequence ID" value="PUZ26326.1"/>
    <property type="molecule type" value="Genomic_DNA"/>
</dbReference>
<evidence type="ECO:0000256" key="3">
    <source>
        <dbReference type="ARBA" id="ARBA00022448"/>
    </source>
</evidence>
<feature type="domain" description="P-type ATPase A" evidence="14">
    <location>
        <begin position="306"/>
        <end position="400"/>
    </location>
</feature>
<dbReference type="SUPFAM" id="SSF55008">
    <property type="entry name" value="HMA, heavy metal-associated domain"/>
    <property type="match status" value="1"/>
</dbReference>
<dbReference type="Pfam" id="PF00122">
    <property type="entry name" value="E1-E2_ATPase"/>
    <property type="match status" value="1"/>
</dbReference>
<dbReference type="Pfam" id="PF12156">
    <property type="entry name" value="ATPase-cat_bd"/>
    <property type="match status" value="1"/>
</dbReference>
<dbReference type="GO" id="GO:0005507">
    <property type="term" value="F:copper ion binding"/>
    <property type="evidence" value="ECO:0007669"/>
    <property type="project" value="TreeGrafter"/>
</dbReference>
<dbReference type="PROSITE" id="PS00154">
    <property type="entry name" value="ATPASE_E1_E2"/>
    <property type="match status" value="1"/>
</dbReference>
<feature type="transmembrane region" description="Helical" evidence="13">
    <location>
        <begin position="422"/>
        <end position="438"/>
    </location>
</feature>
<dbReference type="Gene3D" id="3.40.50.1000">
    <property type="entry name" value="HAD superfamily/HAD-like"/>
    <property type="match status" value="1"/>
</dbReference>
<feature type="transmembrane region" description="Helical" evidence="13">
    <location>
        <begin position="763"/>
        <end position="784"/>
    </location>
</feature>
<keyword evidence="7" id="KW-0479">Metal-binding</keyword>
<dbReference type="Gene3D" id="3.30.70.100">
    <property type="match status" value="1"/>
</dbReference>
<dbReference type="PRINTS" id="PR00943">
    <property type="entry name" value="CUATPASE"/>
</dbReference>
<proteinExistence type="inferred from homology"/>
<dbReference type="PANTHER" id="PTHR43520">
    <property type="entry name" value="ATP7, ISOFORM B"/>
    <property type="match status" value="1"/>
</dbReference>
<dbReference type="InterPro" id="IPR008250">
    <property type="entry name" value="ATPase_P-typ_transduc_dom_A_sf"/>
</dbReference>
<evidence type="ECO:0000256" key="1">
    <source>
        <dbReference type="ARBA" id="ARBA00004651"/>
    </source>
</evidence>
<dbReference type="SUPFAM" id="SSF81653">
    <property type="entry name" value="Calcium ATPase, transduction domain A"/>
    <property type="match status" value="1"/>
</dbReference>
<dbReference type="RefSeq" id="WP_108688164.1">
    <property type="nucleotide sequence ID" value="NZ_QCYK01000002.1"/>
</dbReference>
<feature type="transmembrane region" description="Helical" evidence="13">
    <location>
        <begin position="208"/>
        <end position="229"/>
    </location>
</feature>
<dbReference type="InterPro" id="IPR023299">
    <property type="entry name" value="ATPase_P-typ_cyto_dom_N"/>
</dbReference>
<dbReference type="GO" id="GO:0055070">
    <property type="term" value="P:copper ion homeostasis"/>
    <property type="evidence" value="ECO:0007669"/>
    <property type="project" value="TreeGrafter"/>
</dbReference>
<keyword evidence="11" id="KW-0406">Ion transport</keyword>
<name>A0A2T7BJ61_9BACT</name>
<dbReference type="PRINTS" id="PR00119">
    <property type="entry name" value="CATATPASE"/>
</dbReference>
<feature type="transmembrane region" description="Helical" evidence="13">
    <location>
        <begin position="241"/>
        <end position="263"/>
    </location>
</feature>
<evidence type="ECO:0000256" key="11">
    <source>
        <dbReference type="ARBA" id="ARBA00023065"/>
    </source>
</evidence>
<dbReference type="InterPro" id="IPR023214">
    <property type="entry name" value="HAD_sf"/>
</dbReference>
<dbReference type="InterPro" id="IPR036412">
    <property type="entry name" value="HAD-like_sf"/>
</dbReference>
<dbReference type="GO" id="GO:0005524">
    <property type="term" value="F:ATP binding"/>
    <property type="evidence" value="ECO:0007669"/>
    <property type="project" value="InterPro"/>
</dbReference>
<evidence type="ECO:0000256" key="12">
    <source>
        <dbReference type="ARBA" id="ARBA00023136"/>
    </source>
</evidence>
<evidence type="ECO:0000256" key="8">
    <source>
        <dbReference type="ARBA" id="ARBA00022842"/>
    </source>
</evidence>
<keyword evidence="12 13" id="KW-0472">Membrane</keyword>
<dbReference type="PANTHER" id="PTHR43520:SF5">
    <property type="entry name" value="CATION-TRANSPORTING P-TYPE ATPASE-RELATED"/>
    <property type="match status" value="1"/>
</dbReference>
<evidence type="ECO:0000259" key="15">
    <source>
        <dbReference type="Pfam" id="PF12156"/>
    </source>
</evidence>
<dbReference type="InterPro" id="IPR018303">
    <property type="entry name" value="ATPase_P-typ_P_site"/>
</dbReference>
<evidence type="ECO:0000256" key="9">
    <source>
        <dbReference type="ARBA" id="ARBA00022967"/>
    </source>
</evidence>
<feature type="transmembrane region" description="Helical" evidence="13">
    <location>
        <begin position="174"/>
        <end position="196"/>
    </location>
</feature>
<dbReference type="OrthoDB" id="614385at2"/>
<comment type="similarity">
    <text evidence="2">Belongs to the cation transport ATPase (P-type) (TC 3.A.3) family. Type IB subfamily.</text>
</comment>
<evidence type="ECO:0000256" key="5">
    <source>
        <dbReference type="ARBA" id="ARBA00022553"/>
    </source>
</evidence>
<accession>A0A2T7BJ61</accession>
<dbReference type="InterPro" id="IPR001757">
    <property type="entry name" value="P_typ_ATPase"/>
</dbReference>
<dbReference type="InterPro" id="IPR036163">
    <property type="entry name" value="HMA_dom_sf"/>
</dbReference>
<comment type="caution">
    <text evidence="16">The sequence shown here is derived from an EMBL/GenBank/DDBJ whole genome shotgun (WGS) entry which is preliminary data.</text>
</comment>
<dbReference type="SUPFAM" id="SSF56784">
    <property type="entry name" value="HAD-like"/>
    <property type="match status" value="1"/>
</dbReference>
<dbReference type="NCBIfam" id="TIGR01494">
    <property type="entry name" value="ATPase_P-type"/>
    <property type="match status" value="1"/>
</dbReference>
<dbReference type="Proteomes" id="UP000244450">
    <property type="component" value="Unassembled WGS sequence"/>
</dbReference>
<feature type="transmembrane region" description="Helical" evidence="13">
    <location>
        <begin position="269"/>
        <end position="287"/>
    </location>
</feature>
<dbReference type="GO" id="GO:0005886">
    <property type="term" value="C:plasma membrane"/>
    <property type="evidence" value="ECO:0007669"/>
    <property type="project" value="UniProtKB-SubCell"/>
</dbReference>
<evidence type="ECO:0000259" key="14">
    <source>
        <dbReference type="Pfam" id="PF00122"/>
    </source>
</evidence>